<feature type="compositionally biased region" description="Acidic residues" evidence="1">
    <location>
        <begin position="53"/>
        <end position="63"/>
    </location>
</feature>
<accession>A0A4S4K4J0</accession>
<reference evidence="2 3" key="1">
    <citation type="submission" date="2019-02" db="EMBL/GenBank/DDBJ databases">
        <title>Genome sequencing of the rare red list fungi Phlebia centrifuga.</title>
        <authorList>
            <person name="Buettner E."/>
            <person name="Kellner H."/>
        </authorList>
    </citation>
    <scope>NUCLEOTIDE SEQUENCE [LARGE SCALE GENOMIC DNA]</scope>
    <source>
        <strain evidence="2 3">DSM 108282</strain>
    </source>
</reference>
<organism evidence="2 3">
    <name type="scientific">Hermanssonia centrifuga</name>
    <dbReference type="NCBI Taxonomy" id="98765"/>
    <lineage>
        <taxon>Eukaryota</taxon>
        <taxon>Fungi</taxon>
        <taxon>Dikarya</taxon>
        <taxon>Basidiomycota</taxon>
        <taxon>Agaricomycotina</taxon>
        <taxon>Agaricomycetes</taxon>
        <taxon>Polyporales</taxon>
        <taxon>Meruliaceae</taxon>
        <taxon>Hermanssonia</taxon>
    </lineage>
</organism>
<dbReference type="AlphaFoldDB" id="A0A4S4K4J0"/>
<evidence type="ECO:0000313" key="3">
    <source>
        <dbReference type="Proteomes" id="UP000309038"/>
    </source>
</evidence>
<dbReference type="Proteomes" id="UP000309038">
    <property type="component" value="Unassembled WGS sequence"/>
</dbReference>
<gene>
    <name evidence="2" type="ORF">EW026_g8336</name>
</gene>
<feature type="compositionally biased region" description="Acidic residues" evidence="1">
    <location>
        <begin position="182"/>
        <end position="197"/>
    </location>
</feature>
<feature type="region of interest" description="Disordered" evidence="1">
    <location>
        <begin position="178"/>
        <end position="244"/>
    </location>
</feature>
<proteinExistence type="predicted"/>
<feature type="compositionally biased region" description="Low complexity" evidence="1">
    <location>
        <begin position="220"/>
        <end position="244"/>
    </location>
</feature>
<evidence type="ECO:0000313" key="2">
    <source>
        <dbReference type="EMBL" id="THG92631.1"/>
    </source>
</evidence>
<feature type="compositionally biased region" description="Basic residues" evidence="1">
    <location>
        <begin position="375"/>
        <end position="387"/>
    </location>
</feature>
<keyword evidence="3" id="KW-1185">Reference proteome</keyword>
<comment type="caution">
    <text evidence="2">The sequence shown here is derived from an EMBL/GenBank/DDBJ whole genome shotgun (WGS) entry which is preliminary data.</text>
</comment>
<protein>
    <submittedName>
        <fullName evidence="2">Uncharacterized protein</fullName>
    </submittedName>
</protein>
<feature type="region of interest" description="Disordered" evidence="1">
    <location>
        <begin position="35"/>
        <end position="115"/>
    </location>
</feature>
<evidence type="ECO:0000256" key="1">
    <source>
        <dbReference type="SAM" id="MobiDB-lite"/>
    </source>
</evidence>
<feature type="compositionally biased region" description="Polar residues" evidence="1">
    <location>
        <begin position="200"/>
        <end position="219"/>
    </location>
</feature>
<feature type="region of interest" description="Disordered" evidence="1">
    <location>
        <begin position="366"/>
        <end position="410"/>
    </location>
</feature>
<sequence length="410" mass="44503">MGKRPKVPAALHSELTEYSSLLRALRTTNALDLASQLTTSAPTPRSKDRDVDVAGDLDVEDENEKNIGPRQSQQDDGTSESERPLTGTSITSLQSDRLPPAASKAKVKPRTRDIRTKGRDTWTRWPLLAGDVHVPEWNLEDEVKLLAVKTLQHHPLLEAARRTHHDDEDEREVLQPTLGELEGLESEEEDELAEDESSLNAAGTSSAGNAPNFSPTSRPHSTVDVSSRPSSSRHSSPSSPPAVHAIAAHSPVDAPDETVDSLLNPSLHDITICTARHLSQILALLAAYAPSSEKSMQNRVRPIGWESVLDIAGVHGLVDAVTLQRVRKRLNDVYPNSPSHVEHEYPTDGSLLRACASQDLSFLSIDGHDGSAGQPKHKRGPYKKRKQTPAGAGQPQAKKQKTPKDSLAAS</sequence>
<feature type="compositionally biased region" description="Polar residues" evidence="1">
    <location>
        <begin position="86"/>
        <end position="95"/>
    </location>
</feature>
<dbReference type="EMBL" id="SGPJ01001047">
    <property type="protein sequence ID" value="THG92631.1"/>
    <property type="molecule type" value="Genomic_DNA"/>
</dbReference>
<name>A0A4S4K4J0_9APHY</name>